<accession>A0ABN8RIY3</accession>
<evidence type="ECO:0000313" key="7">
    <source>
        <dbReference type="Proteomes" id="UP001159405"/>
    </source>
</evidence>
<dbReference type="PANTHER" id="PTHR24092:SF5">
    <property type="entry name" value="PHOSPHOLIPID-TRANSPORTING ATPASE"/>
    <property type="match status" value="1"/>
</dbReference>
<evidence type="ECO:0000259" key="5">
    <source>
        <dbReference type="Pfam" id="PF16212"/>
    </source>
</evidence>
<reference evidence="6 7" key="1">
    <citation type="submission" date="2022-05" db="EMBL/GenBank/DDBJ databases">
        <authorList>
            <consortium name="Genoscope - CEA"/>
            <person name="William W."/>
        </authorList>
    </citation>
    <scope>NUCLEOTIDE SEQUENCE [LARGE SCALE GENOMIC DNA]</scope>
</reference>
<evidence type="ECO:0000313" key="6">
    <source>
        <dbReference type="EMBL" id="CAH3178962.1"/>
    </source>
</evidence>
<evidence type="ECO:0000256" key="2">
    <source>
        <dbReference type="ARBA" id="ARBA00022723"/>
    </source>
</evidence>
<evidence type="ECO:0000256" key="4">
    <source>
        <dbReference type="SAM" id="MobiDB-lite"/>
    </source>
</evidence>
<dbReference type="InterPro" id="IPR032630">
    <property type="entry name" value="P_typ_ATPase_c"/>
</dbReference>
<keyword evidence="2" id="KW-0479">Metal-binding</keyword>
<dbReference type="EMBL" id="CALNXK010000247">
    <property type="protein sequence ID" value="CAH3178962.1"/>
    <property type="molecule type" value="Genomic_DNA"/>
</dbReference>
<evidence type="ECO:0000256" key="3">
    <source>
        <dbReference type="ARBA" id="ARBA00022842"/>
    </source>
</evidence>
<comment type="subcellular location">
    <subcellularLocation>
        <location evidence="1">Membrane</location>
        <topology evidence="1">Multi-pass membrane protein</topology>
    </subcellularLocation>
</comment>
<keyword evidence="3" id="KW-0460">Magnesium</keyword>
<feature type="domain" description="P-type ATPase C-terminal" evidence="5">
    <location>
        <begin position="148"/>
        <end position="171"/>
    </location>
</feature>
<sequence>MLRNAGIRIWMLTGDKLETATCIAQSSRLIARNQMIHTFKQISNRSEAHLELNSLRRKNDCALIIKGDSLEVCLRHYEQEFIELACNCPVVVCCRCSPQQKADIVTLLKKHTGKRTCAIGDGGNDVSMIQAADAGVGIEGKEGRQASLAADFSITQFRYLGRLLMWHGRNSDDGGDDADNGSLSNDETATMTNDDDHDGGDELWQLHFLCFDGKNFHLTKFVLLPFVFSFQLQEISSSGPVCYPQDLLFP</sequence>
<dbReference type="InterPro" id="IPR023214">
    <property type="entry name" value="HAD_sf"/>
</dbReference>
<dbReference type="NCBIfam" id="TIGR01494">
    <property type="entry name" value="ATPase_P-type"/>
    <property type="match status" value="1"/>
</dbReference>
<dbReference type="Proteomes" id="UP001159405">
    <property type="component" value="Unassembled WGS sequence"/>
</dbReference>
<dbReference type="InterPro" id="IPR036412">
    <property type="entry name" value="HAD-like_sf"/>
</dbReference>
<proteinExistence type="predicted"/>
<name>A0ABN8RIY3_9CNID</name>
<protein>
    <recommendedName>
        <fullName evidence="5">P-type ATPase C-terminal domain-containing protein</fullName>
    </recommendedName>
</protein>
<dbReference type="InterPro" id="IPR001757">
    <property type="entry name" value="P_typ_ATPase"/>
</dbReference>
<organism evidence="6 7">
    <name type="scientific">Porites lobata</name>
    <dbReference type="NCBI Taxonomy" id="104759"/>
    <lineage>
        <taxon>Eukaryota</taxon>
        <taxon>Metazoa</taxon>
        <taxon>Cnidaria</taxon>
        <taxon>Anthozoa</taxon>
        <taxon>Hexacorallia</taxon>
        <taxon>Scleractinia</taxon>
        <taxon>Fungiina</taxon>
        <taxon>Poritidae</taxon>
        <taxon>Porites</taxon>
    </lineage>
</organism>
<gene>
    <name evidence="6" type="ORF">PLOB_00021110</name>
</gene>
<feature type="region of interest" description="Disordered" evidence="4">
    <location>
        <begin position="173"/>
        <end position="196"/>
    </location>
</feature>
<keyword evidence="7" id="KW-1185">Reference proteome</keyword>
<dbReference type="SUPFAM" id="SSF56784">
    <property type="entry name" value="HAD-like"/>
    <property type="match status" value="1"/>
</dbReference>
<comment type="caution">
    <text evidence="6">The sequence shown here is derived from an EMBL/GenBank/DDBJ whole genome shotgun (WGS) entry which is preliminary data.</text>
</comment>
<dbReference type="Gene3D" id="3.40.50.1000">
    <property type="entry name" value="HAD superfamily/HAD-like"/>
    <property type="match status" value="1"/>
</dbReference>
<dbReference type="Pfam" id="PF16212">
    <property type="entry name" value="PhoLip_ATPase_C"/>
    <property type="match status" value="1"/>
</dbReference>
<dbReference type="PANTHER" id="PTHR24092">
    <property type="entry name" value="PROBABLE PHOSPHOLIPID-TRANSPORTING ATPASE"/>
    <property type="match status" value="1"/>
</dbReference>
<evidence type="ECO:0000256" key="1">
    <source>
        <dbReference type="ARBA" id="ARBA00004141"/>
    </source>
</evidence>
<dbReference type="PRINTS" id="PR00119">
    <property type="entry name" value="CATATPASE"/>
</dbReference>